<reference evidence="7 8" key="1">
    <citation type="submission" date="2019-02" db="EMBL/GenBank/DDBJ databases">
        <title>Deep-cultivation of Planctomycetes and their phenomic and genomic characterization uncovers novel biology.</title>
        <authorList>
            <person name="Wiegand S."/>
            <person name="Jogler M."/>
            <person name="Boedeker C."/>
            <person name="Pinto D."/>
            <person name="Vollmers J."/>
            <person name="Rivas-Marin E."/>
            <person name="Kohn T."/>
            <person name="Peeters S.H."/>
            <person name="Heuer A."/>
            <person name="Rast P."/>
            <person name="Oberbeckmann S."/>
            <person name="Bunk B."/>
            <person name="Jeske O."/>
            <person name="Meyerdierks A."/>
            <person name="Storesund J.E."/>
            <person name="Kallscheuer N."/>
            <person name="Luecker S."/>
            <person name="Lage O.M."/>
            <person name="Pohl T."/>
            <person name="Merkel B.J."/>
            <person name="Hornburger P."/>
            <person name="Mueller R.-W."/>
            <person name="Bruemmer F."/>
            <person name="Labrenz M."/>
            <person name="Spormann A.M."/>
            <person name="Op den Camp H."/>
            <person name="Overmann J."/>
            <person name="Amann R."/>
            <person name="Jetten M.S.M."/>
            <person name="Mascher T."/>
            <person name="Medema M.H."/>
            <person name="Devos D.P."/>
            <person name="Kaster A.-K."/>
            <person name="Ovreas L."/>
            <person name="Rohde M."/>
            <person name="Galperin M.Y."/>
            <person name="Jogler C."/>
        </authorList>
    </citation>
    <scope>NUCLEOTIDE SEQUENCE [LARGE SCALE GENOMIC DNA]</scope>
    <source>
        <strain evidence="7 8">Pla133</strain>
    </source>
</reference>
<dbReference type="AlphaFoldDB" id="A0A518BGB0"/>
<dbReference type="GO" id="GO:0008235">
    <property type="term" value="F:metalloexopeptidase activity"/>
    <property type="evidence" value="ECO:0007669"/>
    <property type="project" value="TreeGrafter"/>
</dbReference>
<dbReference type="GO" id="GO:0008270">
    <property type="term" value="F:zinc ion binding"/>
    <property type="evidence" value="ECO:0007669"/>
    <property type="project" value="TreeGrafter"/>
</dbReference>
<dbReference type="CDD" id="cd08070">
    <property type="entry name" value="MPN_like"/>
    <property type="match status" value="1"/>
</dbReference>
<dbReference type="Proteomes" id="UP000316921">
    <property type="component" value="Chromosome"/>
</dbReference>
<evidence type="ECO:0000313" key="7">
    <source>
        <dbReference type="EMBL" id="QDU66022.1"/>
    </source>
</evidence>
<dbReference type="EMBL" id="CP036287">
    <property type="protein sequence ID" value="QDU66022.1"/>
    <property type="molecule type" value="Genomic_DNA"/>
</dbReference>
<dbReference type="Pfam" id="PF14464">
    <property type="entry name" value="Prok-JAB"/>
    <property type="match status" value="1"/>
</dbReference>
<name>A0A518BGB0_9BACT</name>
<evidence type="ECO:0000256" key="4">
    <source>
        <dbReference type="ARBA" id="ARBA00022833"/>
    </source>
</evidence>
<dbReference type="SUPFAM" id="SSF102712">
    <property type="entry name" value="JAB1/MPN domain"/>
    <property type="match status" value="1"/>
</dbReference>
<proteinExistence type="predicted"/>
<evidence type="ECO:0000256" key="3">
    <source>
        <dbReference type="ARBA" id="ARBA00022801"/>
    </source>
</evidence>
<keyword evidence="8" id="KW-1185">Reference proteome</keyword>
<evidence type="ECO:0000256" key="2">
    <source>
        <dbReference type="ARBA" id="ARBA00022723"/>
    </source>
</evidence>
<keyword evidence="3" id="KW-0378">Hydrolase</keyword>
<evidence type="ECO:0000313" key="8">
    <source>
        <dbReference type="Proteomes" id="UP000316921"/>
    </source>
</evidence>
<evidence type="ECO:0000259" key="6">
    <source>
        <dbReference type="Pfam" id="PF14464"/>
    </source>
</evidence>
<feature type="domain" description="JAB" evidence="6">
    <location>
        <begin position="14"/>
        <end position="114"/>
    </location>
</feature>
<keyword evidence="2" id="KW-0479">Metal-binding</keyword>
<protein>
    <recommendedName>
        <fullName evidence="6">JAB domain-containing protein</fullName>
    </recommendedName>
</protein>
<dbReference type="Gene3D" id="3.40.140.10">
    <property type="entry name" value="Cytidine Deaminase, domain 2"/>
    <property type="match status" value="1"/>
</dbReference>
<keyword evidence="4" id="KW-0862">Zinc</keyword>
<sequence>MMESPPERVRIPRRCVEILAGMARDSDPHEACALLEGALEAGAVRIDAVHPAANIATEPRTAFEADPGAVVAALAQARARGRIIVGLWHSHPRGPAVPSERDLRELWPGWLLLVDGASSGQGAPRAFLRGPAGVRELIAAQG</sequence>
<dbReference type="GO" id="GO:0006508">
    <property type="term" value="P:proteolysis"/>
    <property type="evidence" value="ECO:0007669"/>
    <property type="project" value="UniProtKB-KW"/>
</dbReference>
<keyword evidence="1" id="KW-0645">Protease</keyword>
<evidence type="ECO:0000256" key="1">
    <source>
        <dbReference type="ARBA" id="ARBA00022670"/>
    </source>
</evidence>
<dbReference type="InterPro" id="IPR051929">
    <property type="entry name" value="VirAsm_ModProt"/>
</dbReference>
<evidence type="ECO:0000256" key="5">
    <source>
        <dbReference type="ARBA" id="ARBA00023049"/>
    </source>
</evidence>
<keyword evidence="5" id="KW-0482">Metalloprotease</keyword>
<dbReference type="PANTHER" id="PTHR34858:SF1">
    <property type="entry name" value="CYSO-CYSTEINE PEPTIDASE"/>
    <property type="match status" value="1"/>
</dbReference>
<accession>A0A518BGB0</accession>
<dbReference type="PANTHER" id="PTHR34858">
    <property type="entry name" value="CYSO-CYSTEINE PEPTIDASE"/>
    <property type="match status" value="1"/>
</dbReference>
<gene>
    <name evidence="7" type="ORF">Pla133_10880</name>
</gene>
<organism evidence="7 8">
    <name type="scientific">Engelhardtia mirabilis</name>
    <dbReference type="NCBI Taxonomy" id="2528011"/>
    <lineage>
        <taxon>Bacteria</taxon>
        <taxon>Pseudomonadati</taxon>
        <taxon>Planctomycetota</taxon>
        <taxon>Planctomycetia</taxon>
        <taxon>Planctomycetia incertae sedis</taxon>
        <taxon>Engelhardtia</taxon>
    </lineage>
</organism>
<dbReference type="KEGG" id="pbap:Pla133_10880"/>
<dbReference type="InterPro" id="IPR028090">
    <property type="entry name" value="JAB_dom_prok"/>
</dbReference>